<evidence type="ECO:0000313" key="2">
    <source>
        <dbReference type="EMBL" id="AXR78179.1"/>
    </source>
</evidence>
<dbReference type="AlphaFoldDB" id="A0A346PF84"/>
<dbReference type="GO" id="GO:0019867">
    <property type="term" value="C:outer membrane"/>
    <property type="evidence" value="ECO:0007669"/>
    <property type="project" value="InterPro"/>
</dbReference>
<evidence type="ECO:0000313" key="5">
    <source>
        <dbReference type="Proteomes" id="UP000258707"/>
    </source>
</evidence>
<accession>A0A346PQN8</accession>
<keyword evidence="1" id="KW-1133">Transmembrane helix</keyword>
<protein>
    <submittedName>
        <fullName evidence="2">Uncharacterized protein</fullName>
    </submittedName>
</protein>
<accession>A0A346PF84</accession>
<keyword evidence="1" id="KW-0812">Transmembrane</keyword>
<reference evidence="5" key="1">
    <citation type="submission" date="2017-10" db="EMBL/GenBank/DDBJ databases">
        <title>Phenotypic and genomic properties of facultatively anaerobic sulfur-reducing natronoarchaea from hypersaline soda lakes.</title>
        <authorList>
            <person name="Sorokin D.Y."/>
            <person name="Kublanov I.V."/>
            <person name="Roman P."/>
            <person name="Sinninghe Damste J.S."/>
            <person name="Golyshin P.N."/>
            <person name="Rojo D."/>
            <person name="Ciordia S."/>
            <person name="Mena Md.C."/>
            <person name="Ferrer M."/>
            <person name="Messina E."/>
            <person name="Smedile F."/>
            <person name="La Spada G."/>
            <person name="La Cono V."/>
            <person name="Yakimov M.M."/>
        </authorList>
    </citation>
    <scope>NUCLEOTIDE SEQUENCE [LARGE SCALE GENOMIC DNA]</scope>
    <source>
        <strain evidence="5">AArc1</strain>
    </source>
</reference>
<name>A0A346PF84_9EURY</name>
<feature type="transmembrane region" description="Helical" evidence="1">
    <location>
        <begin position="24"/>
        <end position="42"/>
    </location>
</feature>
<evidence type="ECO:0000313" key="3">
    <source>
        <dbReference type="EMBL" id="AXR81833.1"/>
    </source>
</evidence>
<reference evidence="2" key="3">
    <citation type="journal article" date="2019" name="Int. J. Syst. Evol. Microbiol.">
        <title>Natronolimnobius sulfurireducens sp. nov. and Halalkaliarchaeum desulfuricum gen. nov., sp. nov., the first sulfur-respiring alkaliphilic haloarchaea from hypersaline alkaline lakes.</title>
        <authorList>
            <person name="Sorokin D.Y."/>
            <person name="Yakimov M."/>
            <person name="Messina E."/>
            <person name="Merkel A.Y."/>
            <person name="Bale N.J."/>
            <person name="Sinninghe Damste J.S."/>
        </authorList>
    </citation>
    <scope>NUCLEOTIDE SEQUENCE</scope>
    <source>
        <strain evidence="3">AArc-Mg</strain>
        <strain evidence="2">AArc1</strain>
    </source>
</reference>
<dbReference type="KEGG" id="nag:AArcMg_1826"/>
<reference evidence="4" key="2">
    <citation type="submission" date="2018-02" db="EMBL/GenBank/DDBJ databases">
        <title>Phenotypic and genomic properties of facultatively anaerobic sulfur-reducing natronoarchaea from hypersaline soda lakes.</title>
        <authorList>
            <person name="Sorokin D.Y."/>
            <person name="Kublanov I.V."/>
            <person name="Roman P."/>
            <person name="Sinninghe Damste J.S."/>
            <person name="Golyshin P.N."/>
            <person name="Rojo D."/>
            <person name="Ciordia S."/>
            <person name="Mena M.D.C."/>
            <person name="Ferrer M."/>
            <person name="Messina E."/>
            <person name="Smedile F."/>
            <person name="La Spada G."/>
            <person name="La Cono V."/>
            <person name="Yakimov M.M."/>
        </authorList>
    </citation>
    <scope>NUCLEOTIDE SEQUENCE [LARGE SCALE GENOMIC DNA]</scope>
    <source>
        <strain evidence="4">AArc-Mg</strain>
    </source>
</reference>
<dbReference type="EMBL" id="CP024047">
    <property type="protein sequence ID" value="AXR78179.1"/>
    <property type="molecule type" value="Genomic_DNA"/>
</dbReference>
<evidence type="ECO:0000256" key="1">
    <source>
        <dbReference type="SAM" id="Phobius"/>
    </source>
</evidence>
<organism evidence="2 5">
    <name type="scientific">Natrarchaeobaculum sulfurireducens</name>
    <dbReference type="NCBI Taxonomy" id="2044521"/>
    <lineage>
        <taxon>Archaea</taxon>
        <taxon>Methanobacteriati</taxon>
        <taxon>Methanobacteriota</taxon>
        <taxon>Stenosarchaea group</taxon>
        <taxon>Halobacteria</taxon>
        <taxon>Halobacteriales</taxon>
        <taxon>Natrialbaceae</taxon>
        <taxon>Natrarchaeobaculum</taxon>
    </lineage>
</organism>
<proteinExistence type="predicted"/>
<keyword evidence="4" id="KW-1185">Reference proteome</keyword>
<dbReference type="Proteomes" id="UP000258613">
    <property type="component" value="Chromosome"/>
</dbReference>
<dbReference type="Proteomes" id="UP000258707">
    <property type="component" value="Chromosome"/>
</dbReference>
<sequence length="80" mass="8419">MPETLTTDEIQRTRDRLTKVLRRARYAAMGAAVGAAIGGLFSRNAASTGGAIGGLVGAIVAETTWTASSALKRVRDRNDK</sequence>
<evidence type="ECO:0000313" key="4">
    <source>
        <dbReference type="Proteomes" id="UP000258613"/>
    </source>
</evidence>
<gene>
    <name evidence="2" type="ORF">AArc1_1856</name>
    <name evidence="3" type="ORF">AArcMg_1826</name>
</gene>
<dbReference type="GeneID" id="37642317"/>
<dbReference type="RefSeq" id="WP_117364279.1">
    <property type="nucleotide sequence ID" value="NZ_CP024047.1"/>
</dbReference>
<dbReference type="EMBL" id="CP027033">
    <property type="protein sequence ID" value="AXR81833.1"/>
    <property type="molecule type" value="Genomic_DNA"/>
</dbReference>
<feature type="transmembrane region" description="Helical" evidence="1">
    <location>
        <begin position="48"/>
        <end position="71"/>
    </location>
</feature>
<keyword evidence="1" id="KW-0472">Membrane</keyword>
<dbReference type="KEGG" id="nan:AArc1_1856"/>